<accession>K0SVS5</accession>
<evidence type="ECO:0000256" key="1">
    <source>
        <dbReference type="SAM" id="MobiDB-lite"/>
    </source>
</evidence>
<reference evidence="2 3" key="1">
    <citation type="journal article" date="2012" name="Genome Biol.">
        <title>Genome and low-iron response of an oceanic diatom adapted to chronic iron limitation.</title>
        <authorList>
            <person name="Lommer M."/>
            <person name="Specht M."/>
            <person name="Roy A.S."/>
            <person name="Kraemer L."/>
            <person name="Andreson R."/>
            <person name="Gutowska M.A."/>
            <person name="Wolf J."/>
            <person name="Bergner S.V."/>
            <person name="Schilhabel M.B."/>
            <person name="Klostermeier U.C."/>
            <person name="Beiko R.G."/>
            <person name="Rosenstiel P."/>
            <person name="Hippler M."/>
            <person name="Laroche J."/>
        </authorList>
    </citation>
    <scope>NUCLEOTIDE SEQUENCE [LARGE SCALE GENOMIC DNA]</scope>
    <source>
        <strain evidence="2 3">CCMP1005</strain>
    </source>
</reference>
<feature type="compositionally biased region" description="Pro residues" evidence="1">
    <location>
        <begin position="207"/>
        <end position="216"/>
    </location>
</feature>
<dbReference type="EMBL" id="AGNL01009924">
    <property type="protein sequence ID" value="EJK69535.1"/>
    <property type="molecule type" value="Genomic_DNA"/>
</dbReference>
<gene>
    <name evidence="2" type="ORF">THAOC_09197</name>
</gene>
<dbReference type="OrthoDB" id="55737at2759"/>
<name>K0SVS5_THAOC</name>
<organism evidence="2 3">
    <name type="scientific">Thalassiosira oceanica</name>
    <name type="common">Marine diatom</name>
    <dbReference type="NCBI Taxonomy" id="159749"/>
    <lineage>
        <taxon>Eukaryota</taxon>
        <taxon>Sar</taxon>
        <taxon>Stramenopiles</taxon>
        <taxon>Ochrophyta</taxon>
        <taxon>Bacillariophyta</taxon>
        <taxon>Coscinodiscophyceae</taxon>
        <taxon>Thalassiosirophycidae</taxon>
        <taxon>Thalassiosirales</taxon>
        <taxon>Thalassiosiraceae</taxon>
        <taxon>Thalassiosira</taxon>
    </lineage>
</organism>
<comment type="caution">
    <text evidence="2">The sequence shown here is derived from an EMBL/GenBank/DDBJ whole genome shotgun (WGS) entry which is preliminary data.</text>
</comment>
<feature type="non-terminal residue" evidence="2">
    <location>
        <position position="229"/>
    </location>
</feature>
<sequence>MMIINEDASKLITKLARLTAKTDFGKSMSPLVTHSRKGGAFPIMQSKPSAQDAYQTAEDDHSKHRSRPKASMSGYAGGGRTLSPRDMVSRAYFCEPFFRGPSRTALPARAHPYPHTPPDPSPCQSRTATAPCPSPAHSTPRPPPPPPPSERLSYHVIVQPNQTQTSGPVGCTARSQFSPPPPYGASKQAPAPVLSRPTAPVKRHPPKSPSADPPTSPLASLAASLAQPP</sequence>
<dbReference type="Proteomes" id="UP000266841">
    <property type="component" value="Unassembled WGS sequence"/>
</dbReference>
<keyword evidence="3" id="KW-1185">Reference proteome</keyword>
<feature type="region of interest" description="Disordered" evidence="1">
    <location>
        <begin position="105"/>
        <end position="229"/>
    </location>
</feature>
<protein>
    <submittedName>
        <fullName evidence="2">Uncharacterized protein</fullName>
    </submittedName>
</protein>
<feature type="compositionally biased region" description="Polar residues" evidence="1">
    <location>
        <begin position="159"/>
        <end position="177"/>
    </location>
</feature>
<feature type="compositionally biased region" description="Low complexity" evidence="1">
    <location>
        <begin position="217"/>
        <end position="229"/>
    </location>
</feature>
<evidence type="ECO:0000313" key="2">
    <source>
        <dbReference type="EMBL" id="EJK69535.1"/>
    </source>
</evidence>
<evidence type="ECO:0000313" key="3">
    <source>
        <dbReference type="Proteomes" id="UP000266841"/>
    </source>
</evidence>
<feature type="compositionally biased region" description="Pro residues" evidence="1">
    <location>
        <begin position="140"/>
        <end position="149"/>
    </location>
</feature>
<feature type="region of interest" description="Disordered" evidence="1">
    <location>
        <begin position="40"/>
        <end position="82"/>
    </location>
</feature>
<proteinExistence type="predicted"/>
<dbReference type="AlphaFoldDB" id="K0SVS5"/>